<dbReference type="GeneID" id="93621490"/>
<dbReference type="PROSITE" id="PS50878">
    <property type="entry name" value="RT_POL"/>
    <property type="match status" value="1"/>
</dbReference>
<feature type="compositionally biased region" description="Polar residues" evidence="1">
    <location>
        <begin position="141"/>
        <end position="159"/>
    </location>
</feature>
<feature type="region of interest" description="Disordered" evidence="1">
    <location>
        <begin position="141"/>
        <end position="174"/>
    </location>
</feature>
<dbReference type="OrthoDB" id="2290280at2759"/>
<dbReference type="AlphaFoldDB" id="I1CMY4"/>
<reference evidence="3 4" key="1">
    <citation type="journal article" date="2009" name="PLoS Genet.">
        <title>Genomic analysis of the basal lineage fungus Rhizopus oryzae reveals a whole-genome duplication.</title>
        <authorList>
            <person name="Ma L.-J."/>
            <person name="Ibrahim A.S."/>
            <person name="Skory C."/>
            <person name="Grabherr M.G."/>
            <person name="Burger G."/>
            <person name="Butler M."/>
            <person name="Elias M."/>
            <person name="Idnurm A."/>
            <person name="Lang B.F."/>
            <person name="Sone T."/>
            <person name="Abe A."/>
            <person name="Calvo S.E."/>
            <person name="Corrochano L.M."/>
            <person name="Engels R."/>
            <person name="Fu J."/>
            <person name="Hansberg W."/>
            <person name="Kim J.-M."/>
            <person name="Kodira C.D."/>
            <person name="Koehrsen M.J."/>
            <person name="Liu B."/>
            <person name="Miranda-Saavedra D."/>
            <person name="O'Leary S."/>
            <person name="Ortiz-Castellanos L."/>
            <person name="Poulter R."/>
            <person name="Rodriguez-Romero J."/>
            <person name="Ruiz-Herrera J."/>
            <person name="Shen Y.-Q."/>
            <person name="Zeng Q."/>
            <person name="Galagan J."/>
            <person name="Birren B.W."/>
            <person name="Cuomo C.A."/>
            <person name="Wickes B.L."/>
        </authorList>
    </citation>
    <scope>NUCLEOTIDE SEQUENCE [LARGE SCALE GENOMIC DNA]</scope>
    <source>
        <strain evidence="4">RA 99-880 / ATCC MYA-4621 / FGSC 9543 / NRRL 43880</strain>
    </source>
</reference>
<sequence length="435" mass="49571">MGPELFRENPGDASNPKFQQQLASAIDRLLDTINPDLSPQDQWELVKTVAIKIVKTFGVKYVCWRQQSLKHLQHKRNRLLRSKPPVATLEHFLPKIEKMLKTLQVELVKVAALKAGMVWREQGERSAKFLKNVHQLRENQQYIGTLQPTEETQNPPSTSERTEHPPSSTASSDPATVCQYARQFYKQLYTADPVDNAQLQDYLASIHFDRQISSDAQESLTEPISIEDLIEQASRNGNNISSPGSDDLGYPFPLHLFRHPRLQELSVQVYNQAMQGVFPSTWQDLRVRLLPKKGDLSTLKNWRPISLINCDAKVFTRILTKRLGPPLDHGMALSLILEQARGFRLPGVGLLLDQETAYDRVHPGYLRSVMVKFNFPAQFITCISKLSFVLCSSTLLSNHFFCQSYKTLNSMAFHSRLPLRACSHSIHLQFHPLHV</sequence>
<dbReference type="STRING" id="246409.I1CMY4"/>
<proteinExistence type="predicted"/>
<dbReference type="Proteomes" id="UP000009138">
    <property type="component" value="Unassembled WGS sequence"/>
</dbReference>
<dbReference type="InterPro" id="IPR000477">
    <property type="entry name" value="RT_dom"/>
</dbReference>
<evidence type="ECO:0000256" key="1">
    <source>
        <dbReference type="SAM" id="MobiDB-lite"/>
    </source>
</evidence>
<dbReference type="VEuPathDB" id="FungiDB:RO3G_14525"/>
<evidence type="ECO:0000313" key="3">
    <source>
        <dbReference type="EMBL" id="EIE89814.1"/>
    </source>
</evidence>
<dbReference type="eggNOG" id="KOG1075">
    <property type="taxonomic scope" value="Eukaryota"/>
</dbReference>
<dbReference type="PANTHER" id="PTHR19446">
    <property type="entry name" value="REVERSE TRANSCRIPTASES"/>
    <property type="match status" value="1"/>
</dbReference>
<dbReference type="OMA" id="FREDCTH"/>
<organism evidence="3 4">
    <name type="scientific">Rhizopus delemar (strain RA 99-880 / ATCC MYA-4621 / FGSC 9543 / NRRL 43880)</name>
    <name type="common">Mucormycosis agent</name>
    <name type="synonym">Rhizopus arrhizus var. delemar</name>
    <dbReference type="NCBI Taxonomy" id="246409"/>
    <lineage>
        <taxon>Eukaryota</taxon>
        <taxon>Fungi</taxon>
        <taxon>Fungi incertae sedis</taxon>
        <taxon>Mucoromycota</taxon>
        <taxon>Mucoromycotina</taxon>
        <taxon>Mucoromycetes</taxon>
        <taxon>Mucorales</taxon>
        <taxon>Mucorineae</taxon>
        <taxon>Rhizopodaceae</taxon>
        <taxon>Rhizopus</taxon>
    </lineage>
</organism>
<feature type="domain" description="Reverse transcriptase" evidence="2">
    <location>
        <begin position="271"/>
        <end position="435"/>
    </location>
</feature>
<accession>I1CMY4</accession>
<evidence type="ECO:0000313" key="4">
    <source>
        <dbReference type="Proteomes" id="UP000009138"/>
    </source>
</evidence>
<keyword evidence="4" id="KW-1185">Reference proteome</keyword>
<dbReference type="EMBL" id="CH476745">
    <property type="protein sequence ID" value="EIE89814.1"/>
    <property type="molecule type" value="Genomic_DNA"/>
</dbReference>
<name>I1CMY4_RHIO9</name>
<gene>
    <name evidence="3" type="ORF">RO3G_14525</name>
</gene>
<protein>
    <recommendedName>
        <fullName evidence="2">Reverse transcriptase domain-containing protein</fullName>
    </recommendedName>
</protein>
<evidence type="ECO:0000259" key="2">
    <source>
        <dbReference type="PROSITE" id="PS50878"/>
    </source>
</evidence>
<dbReference type="RefSeq" id="XP_067525210.1">
    <property type="nucleotide sequence ID" value="XM_067669109.1"/>
</dbReference>
<feature type="compositionally biased region" description="Low complexity" evidence="1">
    <location>
        <begin position="165"/>
        <end position="174"/>
    </location>
</feature>
<dbReference type="InParanoid" id="I1CMY4"/>